<dbReference type="FunFam" id="3.40.250.10:FF:000021">
    <property type="entry name" value="M-phase inducer phosphatase cdc-25.2"/>
    <property type="match status" value="1"/>
</dbReference>
<dbReference type="EC" id="3.1.3.48" evidence="8"/>
<evidence type="ECO:0000256" key="4">
    <source>
        <dbReference type="ARBA" id="ARBA00022801"/>
    </source>
</evidence>
<evidence type="ECO:0000313" key="12">
    <source>
        <dbReference type="Proteomes" id="UP000179807"/>
    </source>
</evidence>
<feature type="region of interest" description="Disordered" evidence="9">
    <location>
        <begin position="1"/>
        <end position="37"/>
    </location>
</feature>
<dbReference type="PANTHER" id="PTHR10828:SF17">
    <property type="entry name" value="PROTEIN-TYROSINE-PHOSPHATASE"/>
    <property type="match status" value="1"/>
</dbReference>
<keyword evidence="3 8" id="KW-0498">Mitosis</keyword>
<dbReference type="Pfam" id="PF00581">
    <property type="entry name" value="Rhodanese"/>
    <property type="match status" value="1"/>
</dbReference>
<accession>A0A1J4JYS8</accession>
<dbReference type="OrthoDB" id="26523at2759"/>
<dbReference type="GO" id="GO:0010971">
    <property type="term" value="P:positive regulation of G2/M transition of mitotic cell cycle"/>
    <property type="evidence" value="ECO:0007669"/>
    <property type="project" value="TreeGrafter"/>
</dbReference>
<reference evidence="11" key="1">
    <citation type="submission" date="2016-10" db="EMBL/GenBank/DDBJ databases">
        <authorList>
            <person name="Benchimol M."/>
            <person name="Almeida L.G."/>
            <person name="Vasconcelos A.T."/>
            <person name="Perreira-Neves A."/>
            <person name="Rosa I.A."/>
            <person name="Tasca T."/>
            <person name="Bogo M.R."/>
            <person name="de Souza W."/>
        </authorList>
    </citation>
    <scope>NUCLEOTIDE SEQUENCE [LARGE SCALE GENOMIC DNA]</scope>
    <source>
        <strain evidence="11">K</strain>
    </source>
</reference>
<dbReference type="EMBL" id="MLAK01000797">
    <property type="protein sequence ID" value="OHT04319.1"/>
    <property type="molecule type" value="Genomic_DNA"/>
</dbReference>
<dbReference type="AlphaFoldDB" id="A0A1J4JYS8"/>
<keyword evidence="6 8" id="KW-0131">Cell cycle</keyword>
<dbReference type="PRINTS" id="PR00716">
    <property type="entry name" value="MPIPHPHTASE"/>
</dbReference>
<dbReference type="GO" id="GO:0000086">
    <property type="term" value="P:G2/M transition of mitotic cell cycle"/>
    <property type="evidence" value="ECO:0007669"/>
    <property type="project" value="TreeGrafter"/>
</dbReference>
<feature type="domain" description="Rhodanese" evidence="10">
    <location>
        <begin position="77"/>
        <end position="180"/>
    </location>
</feature>
<dbReference type="InterPro" id="IPR000751">
    <property type="entry name" value="MPI_Phosphatase"/>
</dbReference>
<dbReference type="PROSITE" id="PS50206">
    <property type="entry name" value="RHODANESE_3"/>
    <property type="match status" value="1"/>
</dbReference>
<dbReference type="GO" id="GO:0004725">
    <property type="term" value="F:protein tyrosine phosphatase activity"/>
    <property type="evidence" value="ECO:0007669"/>
    <property type="project" value="UniProtKB-UniRule"/>
</dbReference>
<dbReference type="InterPro" id="IPR001763">
    <property type="entry name" value="Rhodanese-like_dom"/>
</dbReference>
<dbReference type="GO" id="GO:0051301">
    <property type="term" value="P:cell division"/>
    <property type="evidence" value="ECO:0007669"/>
    <property type="project" value="UniProtKB-UniRule"/>
</dbReference>
<sequence length="259" mass="30058">MFSLDIPLPELDENQPDNEPIRINEIPKPKIPRPQTNMSKSTDFGKCILSQLKLDGNVPKITADTMAQLIQGKYSNLYDHLYVIDCRYLYEYDGGHIPNAIHLDSPKDLTTRFFEKQVKRCVIIFHCEFSHNRGPQMAALFREHDRFLNKDSYPNIYYPDVYVLEGGYKNFYEHYPELCDGGYTRMLDDEHKMNGDLVKSTSQFRAEVDKVLKLRRQSLIDWRPKRANSAQLINSPSAFQSPVANRSCRIIASPMATRF</sequence>
<evidence type="ECO:0000256" key="7">
    <source>
        <dbReference type="ARBA" id="ARBA00051722"/>
    </source>
</evidence>
<dbReference type="VEuPathDB" id="TrichDB:TRFO_28208"/>
<dbReference type="GO" id="GO:0110032">
    <property type="term" value="P:positive regulation of G2/MI transition of meiotic cell cycle"/>
    <property type="evidence" value="ECO:0007669"/>
    <property type="project" value="TreeGrafter"/>
</dbReference>
<evidence type="ECO:0000256" key="2">
    <source>
        <dbReference type="ARBA" id="ARBA00022618"/>
    </source>
</evidence>
<dbReference type="GeneID" id="94840740"/>
<dbReference type="PANTHER" id="PTHR10828">
    <property type="entry name" value="M-PHASE INDUCER PHOSPHATASE DUAL SPECIFICITY PHOSPHATASE CDC25"/>
    <property type="match status" value="1"/>
</dbReference>
<evidence type="ECO:0000256" key="3">
    <source>
        <dbReference type="ARBA" id="ARBA00022776"/>
    </source>
</evidence>
<comment type="caution">
    <text evidence="11">The sequence shown here is derived from an EMBL/GenBank/DDBJ whole genome shotgun (WGS) entry which is preliminary data.</text>
</comment>
<feature type="compositionally biased region" description="Basic and acidic residues" evidence="9">
    <location>
        <begin position="19"/>
        <end position="28"/>
    </location>
</feature>
<dbReference type="GO" id="GO:0005737">
    <property type="term" value="C:cytoplasm"/>
    <property type="evidence" value="ECO:0007669"/>
    <property type="project" value="TreeGrafter"/>
</dbReference>
<evidence type="ECO:0000313" key="11">
    <source>
        <dbReference type="EMBL" id="OHT04319.1"/>
    </source>
</evidence>
<name>A0A1J4JYS8_9EUKA</name>
<comment type="function">
    <text evidence="8">Tyrosine protein phosphatase which functions as a dosage-dependent inducer of mitotic progression.</text>
</comment>
<keyword evidence="12" id="KW-1185">Reference proteome</keyword>
<comment type="similarity">
    <text evidence="1 8">Belongs to the MPI phosphatase family.</text>
</comment>
<organism evidence="11 12">
    <name type="scientific">Tritrichomonas foetus</name>
    <dbReference type="NCBI Taxonomy" id="1144522"/>
    <lineage>
        <taxon>Eukaryota</taxon>
        <taxon>Metamonada</taxon>
        <taxon>Parabasalia</taxon>
        <taxon>Tritrichomonadida</taxon>
        <taxon>Tritrichomonadidae</taxon>
        <taxon>Tritrichomonas</taxon>
    </lineage>
</organism>
<evidence type="ECO:0000256" key="1">
    <source>
        <dbReference type="ARBA" id="ARBA00011065"/>
    </source>
</evidence>
<dbReference type="SMART" id="SM00450">
    <property type="entry name" value="RHOD"/>
    <property type="match status" value="1"/>
</dbReference>
<comment type="catalytic activity">
    <reaction evidence="7 8">
        <text>O-phospho-L-tyrosyl-[protein] + H2O = L-tyrosyl-[protein] + phosphate</text>
        <dbReference type="Rhea" id="RHEA:10684"/>
        <dbReference type="Rhea" id="RHEA-COMP:10136"/>
        <dbReference type="Rhea" id="RHEA-COMP:20101"/>
        <dbReference type="ChEBI" id="CHEBI:15377"/>
        <dbReference type="ChEBI" id="CHEBI:43474"/>
        <dbReference type="ChEBI" id="CHEBI:46858"/>
        <dbReference type="ChEBI" id="CHEBI:61978"/>
        <dbReference type="EC" id="3.1.3.48"/>
    </reaction>
</comment>
<dbReference type="InterPro" id="IPR036873">
    <property type="entry name" value="Rhodanese-like_dom_sf"/>
</dbReference>
<evidence type="ECO:0000259" key="10">
    <source>
        <dbReference type="PROSITE" id="PS50206"/>
    </source>
</evidence>
<dbReference type="SUPFAM" id="SSF52821">
    <property type="entry name" value="Rhodanese/Cell cycle control phosphatase"/>
    <property type="match status" value="1"/>
</dbReference>
<dbReference type="Proteomes" id="UP000179807">
    <property type="component" value="Unassembled WGS sequence"/>
</dbReference>
<evidence type="ECO:0000256" key="6">
    <source>
        <dbReference type="ARBA" id="ARBA00023306"/>
    </source>
</evidence>
<protein>
    <recommendedName>
        <fullName evidence="8">M-phase inducer phosphatase</fullName>
        <ecNumber evidence="8">3.1.3.48</ecNumber>
    </recommendedName>
</protein>
<keyword evidence="5 8" id="KW-0904">Protein phosphatase</keyword>
<dbReference type="Gene3D" id="3.40.250.10">
    <property type="entry name" value="Rhodanese-like domain"/>
    <property type="match status" value="1"/>
</dbReference>
<dbReference type="CDD" id="cd01530">
    <property type="entry name" value="Cdc25"/>
    <property type="match status" value="1"/>
</dbReference>
<proteinExistence type="inferred from homology"/>
<keyword evidence="2 8" id="KW-0132">Cell division</keyword>
<dbReference type="GO" id="GO:0005634">
    <property type="term" value="C:nucleus"/>
    <property type="evidence" value="ECO:0007669"/>
    <property type="project" value="TreeGrafter"/>
</dbReference>
<keyword evidence="4 8" id="KW-0378">Hydrolase</keyword>
<gene>
    <name evidence="11" type="ORF">TRFO_28208</name>
</gene>
<evidence type="ECO:0000256" key="9">
    <source>
        <dbReference type="SAM" id="MobiDB-lite"/>
    </source>
</evidence>
<dbReference type="RefSeq" id="XP_068357455.1">
    <property type="nucleotide sequence ID" value="XM_068506036.1"/>
</dbReference>
<evidence type="ECO:0000256" key="8">
    <source>
        <dbReference type="RuleBase" id="RU368028"/>
    </source>
</evidence>
<evidence type="ECO:0000256" key="5">
    <source>
        <dbReference type="ARBA" id="ARBA00022912"/>
    </source>
</evidence>